<dbReference type="RefSeq" id="WP_074930420.1">
    <property type="nucleotide sequence ID" value="NZ_CYIG01000060.1"/>
</dbReference>
<keyword evidence="2" id="KW-1185">Reference proteome</keyword>
<protein>
    <submittedName>
        <fullName evidence="1">Uncharacterized protein</fullName>
    </submittedName>
</protein>
<dbReference type="EMBL" id="FPBX01000050">
    <property type="protein sequence ID" value="SFU96408.1"/>
    <property type="molecule type" value="Genomic_DNA"/>
</dbReference>
<dbReference type="Proteomes" id="UP000183656">
    <property type="component" value="Unassembled WGS sequence"/>
</dbReference>
<evidence type="ECO:0000313" key="2">
    <source>
        <dbReference type="Proteomes" id="UP000183656"/>
    </source>
</evidence>
<sequence length="103" mass="11207">MSHPFVPPPTTPTPEQQAVLERIAAQRERLRARRVARDQAAAQAAADTGVPADMPWLAKAVLFAREHPGLTASATAAMAMAVGPRRLVRWAGVLLPLLLRNRR</sequence>
<evidence type="ECO:0000313" key="1">
    <source>
        <dbReference type="EMBL" id="SFU96408.1"/>
    </source>
</evidence>
<reference evidence="1 2" key="1">
    <citation type="submission" date="2016-10" db="EMBL/GenBank/DDBJ databases">
        <authorList>
            <person name="de Groot N.N."/>
        </authorList>
    </citation>
    <scope>NUCLEOTIDE SEQUENCE [LARGE SCALE GENOMIC DNA]</scope>
    <source>
        <strain evidence="1 2">R-24608</strain>
    </source>
</reference>
<organism evidence="1 2">
    <name type="scientific">Paenacidovorax caeni</name>
    <dbReference type="NCBI Taxonomy" id="343013"/>
    <lineage>
        <taxon>Bacteria</taxon>
        <taxon>Pseudomonadati</taxon>
        <taxon>Pseudomonadota</taxon>
        <taxon>Betaproteobacteria</taxon>
        <taxon>Burkholderiales</taxon>
        <taxon>Comamonadaceae</taxon>
        <taxon>Paenacidovorax</taxon>
    </lineage>
</organism>
<dbReference type="STRING" id="343013.SAMN04489707_10504"/>
<name>A0A1I7KG56_9BURK</name>
<gene>
    <name evidence="1" type="ORF">SAMN04489707_10504</name>
</gene>
<proteinExistence type="predicted"/>
<accession>A0A1I7KG56</accession>
<dbReference type="AlphaFoldDB" id="A0A1I7KG56"/>